<dbReference type="AlphaFoldDB" id="A0A8X6N2A4"/>
<gene>
    <name evidence="1" type="ORF">NPIL_49741</name>
</gene>
<reference evidence="1" key="1">
    <citation type="submission" date="2020-08" db="EMBL/GenBank/DDBJ databases">
        <title>Multicomponent nature underlies the extraordinary mechanical properties of spider dragline silk.</title>
        <authorList>
            <person name="Kono N."/>
            <person name="Nakamura H."/>
            <person name="Mori M."/>
            <person name="Yoshida Y."/>
            <person name="Ohtoshi R."/>
            <person name="Malay A.D."/>
            <person name="Moran D.A.P."/>
            <person name="Tomita M."/>
            <person name="Numata K."/>
            <person name="Arakawa K."/>
        </authorList>
    </citation>
    <scope>NUCLEOTIDE SEQUENCE</scope>
</reference>
<dbReference type="EMBL" id="BMAW01004562">
    <property type="protein sequence ID" value="GFS89651.1"/>
    <property type="molecule type" value="Genomic_DNA"/>
</dbReference>
<comment type="caution">
    <text evidence="1">The sequence shown here is derived from an EMBL/GenBank/DDBJ whole genome shotgun (WGS) entry which is preliminary data.</text>
</comment>
<sequence>MMISASPQLRIPTDSKNQFSLHILCSFFHSEQCNEFEEGENNSNRALSRFFYLAVRKGDSAFLANLPLPSHYSNRVRLSLQKPPVARSNVI</sequence>
<evidence type="ECO:0000313" key="1">
    <source>
        <dbReference type="EMBL" id="GFS89651.1"/>
    </source>
</evidence>
<name>A0A8X6N2A4_NEPPI</name>
<organism evidence="1 2">
    <name type="scientific">Nephila pilipes</name>
    <name type="common">Giant wood spider</name>
    <name type="synonym">Nephila maculata</name>
    <dbReference type="NCBI Taxonomy" id="299642"/>
    <lineage>
        <taxon>Eukaryota</taxon>
        <taxon>Metazoa</taxon>
        <taxon>Ecdysozoa</taxon>
        <taxon>Arthropoda</taxon>
        <taxon>Chelicerata</taxon>
        <taxon>Arachnida</taxon>
        <taxon>Araneae</taxon>
        <taxon>Araneomorphae</taxon>
        <taxon>Entelegynae</taxon>
        <taxon>Araneoidea</taxon>
        <taxon>Nephilidae</taxon>
        <taxon>Nephila</taxon>
    </lineage>
</organism>
<dbReference type="Proteomes" id="UP000887013">
    <property type="component" value="Unassembled WGS sequence"/>
</dbReference>
<protein>
    <submittedName>
        <fullName evidence="1">Uncharacterized protein</fullName>
    </submittedName>
</protein>
<accession>A0A8X6N2A4</accession>
<evidence type="ECO:0000313" key="2">
    <source>
        <dbReference type="Proteomes" id="UP000887013"/>
    </source>
</evidence>
<proteinExistence type="predicted"/>
<keyword evidence="2" id="KW-1185">Reference proteome</keyword>